<organism evidence="2 3">
    <name type="scientific">Triparma laevis f. inornata</name>
    <dbReference type="NCBI Taxonomy" id="1714386"/>
    <lineage>
        <taxon>Eukaryota</taxon>
        <taxon>Sar</taxon>
        <taxon>Stramenopiles</taxon>
        <taxon>Ochrophyta</taxon>
        <taxon>Bolidophyceae</taxon>
        <taxon>Parmales</taxon>
        <taxon>Triparmaceae</taxon>
        <taxon>Triparma</taxon>
    </lineage>
</organism>
<dbReference type="Proteomes" id="UP001162640">
    <property type="component" value="Unassembled WGS sequence"/>
</dbReference>
<evidence type="ECO:0000313" key="2">
    <source>
        <dbReference type="EMBL" id="GMH83968.1"/>
    </source>
</evidence>
<comment type="caution">
    <text evidence="2">The sequence shown here is derived from an EMBL/GenBank/DDBJ whole genome shotgun (WGS) entry which is preliminary data.</text>
</comment>
<gene>
    <name evidence="2" type="ORF">TL16_g09773</name>
</gene>
<sequence>MQVPPCRNFLPIASPIPSTQACRKLLIKVSSFGLNDQACYEFFLDSPTFKKDLVKLRSTGLVFLWNASLRLWEEATVEAVAVLYYDQVRGALQALVEEGPQESVTDGPPQTTLVEGASFESDETKDALRPTQSHTESPPPPSKKALHKFLDRFAKFDSSKLNAAKYLLSKVDDKKVFLAQEPAELDAMLDSSAEEFFAWCVQGSVRYYSEGIADEPPAVEATAAFFSQEDPVLQFFDQAPIEYTWSLEDGVSLKDLAELWAEEGFGRNISRALGKKLRMRTDACKYKVDILSGGRGQSKARGIKGWKLTRN</sequence>
<dbReference type="AlphaFoldDB" id="A0A9W7ENR2"/>
<protein>
    <submittedName>
        <fullName evidence="2">Uncharacterized protein</fullName>
    </submittedName>
</protein>
<evidence type="ECO:0000313" key="3">
    <source>
        <dbReference type="Proteomes" id="UP001162640"/>
    </source>
</evidence>
<proteinExistence type="predicted"/>
<dbReference type="EMBL" id="BLQM01000336">
    <property type="protein sequence ID" value="GMH83968.1"/>
    <property type="molecule type" value="Genomic_DNA"/>
</dbReference>
<feature type="region of interest" description="Disordered" evidence="1">
    <location>
        <begin position="119"/>
        <end position="143"/>
    </location>
</feature>
<dbReference type="PROSITE" id="PS51257">
    <property type="entry name" value="PROKAR_LIPOPROTEIN"/>
    <property type="match status" value="1"/>
</dbReference>
<accession>A0A9W7ENR2</accession>
<evidence type="ECO:0000256" key="1">
    <source>
        <dbReference type="SAM" id="MobiDB-lite"/>
    </source>
</evidence>
<name>A0A9W7ENR2_9STRA</name>
<reference evidence="3" key="1">
    <citation type="journal article" date="2023" name="Commun. Biol.">
        <title>Genome analysis of Parmales, the sister group of diatoms, reveals the evolutionary specialization of diatoms from phago-mixotrophs to photoautotrophs.</title>
        <authorList>
            <person name="Ban H."/>
            <person name="Sato S."/>
            <person name="Yoshikawa S."/>
            <person name="Yamada K."/>
            <person name="Nakamura Y."/>
            <person name="Ichinomiya M."/>
            <person name="Sato N."/>
            <person name="Blanc-Mathieu R."/>
            <person name="Endo H."/>
            <person name="Kuwata A."/>
            <person name="Ogata H."/>
        </authorList>
    </citation>
    <scope>NUCLEOTIDE SEQUENCE [LARGE SCALE GENOMIC DNA]</scope>
</reference>